<name>A0A2C9LAZ3_BIOGL</name>
<dbReference type="VEuPathDB" id="VectorBase:BGLAX_038459"/>
<evidence type="ECO:0000256" key="1">
    <source>
        <dbReference type="SAM" id="MobiDB-lite"/>
    </source>
</evidence>
<protein>
    <submittedName>
        <fullName evidence="2">Uncharacterized protein</fullName>
    </submittedName>
</protein>
<organism evidence="2 3">
    <name type="scientific">Biomphalaria glabrata</name>
    <name type="common">Bloodfluke planorb</name>
    <name type="synonym">Freshwater snail</name>
    <dbReference type="NCBI Taxonomy" id="6526"/>
    <lineage>
        <taxon>Eukaryota</taxon>
        <taxon>Metazoa</taxon>
        <taxon>Spiralia</taxon>
        <taxon>Lophotrochozoa</taxon>
        <taxon>Mollusca</taxon>
        <taxon>Gastropoda</taxon>
        <taxon>Heterobranchia</taxon>
        <taxon>Euthyneura</taxon>
        <taxon>Panpulmonata</taxon>
        <taxon>Hygrophila</taxon>
        <taxon>Lymnaeoidea</taxon>
        <taxon>Planorbidae</taxon>
        <taxon>Biomphalaria</taxon>
    </lineage>
</organism>
<gene>
    <name evidence="2" type="primary">106067607</name>
</gene>
<dbReference type="AlphaFoldDB" id="A0A2C9LAZ3"/>
<feature type="region of interest" description="Disordered" evidence="1">
    <location>
        <begin position="70"/>
        <end position="91"/>
    </location>
</feature>
<reference evidence="2" key="1">
    <citation type="submission" date="2020-05" db="UniProtKB">
        <authorList>
            <consortium name="EnsemblMetazoa"/>
        </authorList>
    </citation>
    <scope>IDENTIFICATION</scope>
    <source>
        <strain evidence="2">BB02</strain>
    </source>
</reference>
<dbReference type="VEuPathDB" id="VectorBase:BGLB029009"/>
<proteinExistence type="predicted"/>
<dbReference type="EnsemblMetazoa" id="BGLB029009-RA">
    <property type="protein sequence ID" value="BGLB029009-PA"/>
    <property type="gene ID" value="BGLB029009"/>
</dbReference>
<evidence type="ECO:0000313" key="3">
    <source>
        <dbReference type="Proteomes" id="UP000076420"/>
    </source>
</evidence>
<sequence>KLTEQNRRLVNSGICLSYRSSIIAANKNILYWLQECSSVLQVNIEEFTYKYEKVFGPLTEAQARALRDLTEPKANPQGAKASNNKSSQPRRRVTLKEFRLAVDGRLSSLLTNRDQNSNFIQKTGKVVHILTEVHSRAAIGSIKPMRDSDRMALLIPVDRRLPAIKFQINQGPSGTQTSRC</sequence>
<evidence type="ECO:0000313" key="2">
    <source>
        <dbReference type="EnsemblMetazoa" id="BGLB029009-PA"/>
    </source>
</evidence>
<dbReference type="Proteomes" id="UP000076420">
    <property type="component" value="Unassembled WGS sequence"/>
</dbReference>
<accession>A0A2C9LAZ3</accession>
<dbReference type="KEGG" id="bgt:106067607"/>